<evidence type="ECO:0000256" key="3">
    <source>
        <dbReference type="ARBA" id="ARBA00023002"/>
    </source>
</evidence>
<dbReference type="GO" id="GO:0016616">
    <property type="term" value="F:oxidoreductase activity, acting on the CH-OH group of donors, NAD or NADP as acceptor"/>
    <property type="evidence" value="ECO:0007669"/>
    <property type="project" value="TreeGrafter"/>
</dbReference>
<keyword evidence="2" id="KW-0521">NADP</keyword>
<accession>A0A6S6VVS5</accession>
<dbReference type="Pfam" id="PF13561">
    <property type="entry name" value="adh_short_C2"/>
    <property type="match status" value="1"/>
</dbReference>
<evidence type="ECO:0000313" key="6">
    <source>
        <dbReference type="EMBL" id="CAE7010790.1"/>
    </source>
</evidence>
<gene>
    <name evidence="6" type="ORF">PTTW11_02076</name>
</gene>
<dbReference type="Gene3D" id="3.40.50.720">
    <property type="entry name" value="NAD(P)-binding Rossmann-like Domain"/>
    <property type="match status" value="2"/>
</dbReference>
<dbReference type="InterPro" id="IPR020904">
    <property type="entry name" value="Sc_DH/Rdtase_CS"/>
</dbReference>
<organism evidence="6 7">
    <name type="scientific">Pyrenophora teres f. teres</name>
    <dbReference type="NCBI Taxonomy" id="97479"/>
    <lineage>
        <taxon>Eukaryota</taxon>
        <taxon>Fungi</taxon>
        <taxon>Dikarya</taxon>
        <taxon>Ascomycota</taxon>
        <taxon>Pezizomycotina</taxon>
        <taxon>Dothideomycetes</taxon>
        <taxon>Pleosporomycetidae</taxon>
        <taxon>Pleosporales</taxon>
        <taxon>Pleosporineae</taxon>
        <taxon>Pleosporaceae</taxon>
        <taxon>Pyrenophora</taxon>
    </lineage>
</organism>
<dbReference type="GO" id="GO:0048038">
    <property type="term" value="F:quinone binding"/>
    <property type="evidence" value="ECO:0007669"/>
    <property type="project" value="TreeGrafter"/>
</dbReference>
<dbReference type="AlphaFoldDB" id="A0A6S6VVS5"/>
<dbReference type="InterPro" id="IPR036291">
    <property type="entry name" value="NAD(P)-bd_dom_sf"/>
</dbReference>
<dbReference type="PRINTS" id="PR00081">
    <property type="entry name" value="GDHRDH"/>
</dbReference>
<dbReference type="SUPFAM" id="SSF51735">
    <property type="entry name" value="NAD(P)-binding Rossmann-fold domains"/>
    <property type="match status" value="1"/>
</dbReference>
<dbReference type="GO" id="GO:0006633">
    <property type="term" value="P:fatty acid biosynthetic process"/>
    <property type="evidence" value="ECO:0007669"/>
    <property type="project" value="TreeGrafter"/>
</dbReference>
<evidence type="ECO:0000256" key="4">
    <source>
        <dbReference type="RuleBase" id="RU000363"/>
    </source>
</evidence>
<evidence type="ECO:0000256" key="1">
    <source>
        <dbReference type="ARBA" id="ARBA00006484"/>
    </source>
</evidence>
<proteinExistence type="inferred from homology"/>
<sequence>MARTPHALITGGSRGIGLAIAQLFAKNAYRCTLISRSEEDLKAAVATLQPLPSSISSSTSNEQLQTSPDTVQPSELTDDELSKPSTPDVSASLQHGYIAGNITHSTRFWIAAPSGPFAAHLPKPASIKTPRVSSRIDVVVNCAGRSQAKLFSAQSEEDIDDVIKANLNAMMHGTRFLIRQGYLKRSVDAEKDYDPVVINVSSLLGIHGGYGAVAYAAAKAGVLGFTRALATEYASHKVRVNAIVPGYVQTNMTKDLDQANLEKRIPLGRFGSPEEIAHAALFLAQNKYAHNCVVNLDGGLSAV</sequence>
<dbReference type="PANTHER" id="PTHR42760:SF133">
    <property type="entry name" value="3-OXOACYL-[ACYL-CARRIER-PROTEIN] REDUCTASE"/>
    <property type="match status" value="1"/>
</dbReference>
<protein>
    <submittedName>
        <fullName evidence="6">Quinone reductase</fullName>
    </submittedName>
</protein>
<evidence type="ECO:0000256" key="2">
    <source>
        <dbReference type="ARBA" id="ARBA00022857"/>
    </source>
</evidence>
<dbReference type="Pfam" id="PF00106">
    <property type="entry name" value="adh_short"/>
    <property type="match status" value="1"/>
</dbReference>
<dbReference type="PANTHER" id="PTHR42760">
    <property type="entry name" value="SHORT-CHAIN DEHYDROGENASES/REDUCTASES FAMILY MEMBER"/>
    <property type="match status" value="1"/>
</dbReference>
<reference evidence="6" key="1">
    <citation type="submission" date="2021-02" db="EMBL/GenBank/DDBJ databases">
        <authorList>
            <person name="Syme A R."/>
            <person name="Syme A R."/>
            <person name="Moolhuijzen P."/>
        </authorList>
    </citation>
    <scope>NUCLEOTIDE SEQUENCE</scope>
    <source>
        <strain evidence="6">W1-1</strain>
    </source>
</reference>
<comment type="similarity">
    <text evidence="1 4">Belongs to the short-chain dehydrogenases/reductases (SDR) family.</text>
</comment>
<dbReference type="Proteomes" id="UP000472372">
    <property type="component" value="Chromosome 2"/>
</dbReference>
<dbReference type="PROSITE" id="PS00061">
    <property type="entry name" value="ADH_SHORT"/>
    <property type="match status" value="1"/>
</dbReference>
<dbReference type="InterPro" id="IPR002347">
    <property type="entry name" value="SDR_fam"/>
</dbReference>
<dbReference type="PRINTS" id="PR00080">
    <property type="entry name" value="SDRFAMILY"/>
</dbReference>
<dbReference type="EMBL" id="HG992978">
    <property type="protein sequence ID" value="CAE7010790.1"/>
    <property type="molecule type" value="Genomic_DNA"/>
</dbReference>
<keyword evidence="3" id="KW-0560">Oxidoreductase</keyword>
<feature type="region of interest" description="Disordered" evidence="5">
    <location>
        <begin position="52"/>
        <end position="89"/>
    </location>
</feature>
<name>A0A6S6VVS5_9PLEO</name>
<evidence type="ECO:0000313" key="7">
    <source>
        <dbReference type="Proteomes" id="UP000472372"/>
    </source>
</evidence>
<evidence type="ECO:0000256" key="5">
    <source>
        <dbReference type="SAM" id="MobiDB-lite"/>
    </source>
</evidence>
<feature type="compositionally biased region" description="Polar residues" evidence="5">
    <location>
        <begin position="61"/>
        <end position="75"/>
    </location>
</feature>